<name>J5E5D7_9MYCO</name>
<dbReference type="InterPro" id="IPR027417">
    <property type="entry name" value="P-loop_NTPase"/>
</dbReference>
<evidence type="ECO:0000313" key="2">
    <source>
        <dbReference type="EMBL" id="EJO88066.1"/>
    </source>
</evidence>
<comment type="caution">
    <text evidence="2">The sequence shown here is derived from an EMBL/GenBank/DDBJ whole genome shotgun (WGS) entry which is preliminary data.</text>
</comment>
<protein>
    <submittedName>
        <fullName evidence="2">Bifunctional DNA primase/polymerase</fullName>
    </submittedName>
</protein>
<reference evidence="2 3" key="1">
    <citation type="journal article" date="2011" name="J. Bacteriol.">
        <title>Genome sequence of the Mycobacterium colombiense type strain, CECT 3035.</title>
        <authorList>
            <person name="Gonzalez-Perez M."/>
            <person name="Murcia M.I."/>
            <person name="Landsman D."/>
            <person name="Jordan I.K."/>
            <person name="Marino-Ramirez L."/>
        </authorList>
    </citation>
    <scope>NUCLEOTIDE SEQUENCE [LARGE SCALE GENOMIC DNA]</scope>
    <source>
        <strain evidence="2 3">CECT 3035</strain>
    </source>
</reference>
<dbReference type="EMBL" id="AFVW02000004">
    <property type="protein sequence ID" value="EJO88066.1"/>
    <property type="molecule type" value="Genomic_DNA"/>
</dbReference>
<dbReference type="Pfam" id="PF13481">
    <property type="entry name" value="AAA_25"/>
    <property type="match status" value="1"/>
</dbReference>
<sequence>MFYPRKINTVAAESEAGKTWLMLAVAFDELRAGNSVLYIDFEDDEGSVVGRLLALQASPNWVRERFCYLRPTEALGVNDNLNDLCKLVMAYRPTLAVVDGVTESMTLHGLDPLSNRDVAAFCRILPRRLAAAGCATVCLDHVVKSTEARGRYALGGVHKLNAVDGCALILESREPFGIGLTGRSAILIAKDRPGMLRKYGQRRKDGLDHFADLEVTSHDRSYNEFEIRPARDTDREFRPTHLMRRISEVLQERGAMSQRQIIATVGGRRQYAIDALALLQRDGHVSDKSPHRLLRPFTDSDDGKES</sequence>
<dbReference type="AlphaFoldDB" id="J5E5D7"/>
<feature type="region of interest" description="Disordered" evidence="1">
    <location>
        <begin position="286"/>
        <end position="306"/>
    </location>
</feature>
<dbReference type="SUPFAM" id="SSF52540">
    <property type="entry name" value="P-loop containing nucleoside triphosphate hydrolases"/>
    <property type="match status" value="1"/>
</dbReference>
<dbReference type="Gene3D" id="3.40.50.300">
    <property type="entry name" value="P-loop containing nucleotide triphosphate hydrolases"/>
    <property type="match status" value="1"/>
</dbReference>
<accession>J5E5D7</accession>
<proteinExistence type="predicted"/>
<dbReference type="eggNOG" id="COG0468">
    <property type="taxonomic scope" value="Bacteria"/>
</dbReference>
<evidence type="ECO:0000256" key="1">
    <source>
        <dbReference type="SAM" id="MobiDB-lite"/>
    </source>
</evidence>
<organism evidence="2 3">
    <name type="scientific">Mycobacterium colombiense CECT 3035</name>
    <dbReference type="NCBI Taxonomy" id="1041522"/>
    <lineage>
        <taxon>Bacteria</taxon>
        <taxon>Bacillati</taxon>
        <taxon>Actinomycetota</taxon>
        <taxon>Actinomycetes</taxon>
        <taxon>Mycobacteriales</taxon>
        <taxon>Mycobacteriaceae</taxon>
        <taxon>Mycobacterium</taxon>
        <taxon>Mycobacterium avium complex (MAC)</taxon>
    </lineage>
</organism>
<dbReference type="Proteomes" id="UP000006455">
    <property type="component" value="Unassembled WGS sequence"/>
</dbReference>
<evidence type="ECO:0000313" key="3">
    <source>
        <dbReference type="Proteomes" id="UP000006455"/>
    </source>
</evidence>
<dbReference type="STRING" id="1041522.GCA_002105755_05291"/>
<gene>
    <name evidence="2" type="ORF">MCOL_V214089</name>
</gene>